<evidence type="ECO:0000256" key="5">
    <source>
        <dbReference type="ARBA" id="ARBA00023136"/>
    </source>
</evidence>
<dbReference type="GO" id="GO:0015648">
    <property type="term" value="F:lipid-linked peptidoglycan transporter activity"/>
    <property type="evidence" value="ECO:0007669"/>
    <property type="project" value="TreeGrafter"/>
</dbReference>
<sequence>FEPLWQDQAPIVFALFIIVSSVIIQLQLARLWVTLTMLGVNLSAGLVTTYLWANFLRGYQKARIMTFLDPESDPLGWGWNIIQSKIAIGSGGPTGKGFLEGTQTNYEFLPAAHTDFIFSVIGEELGFVGAVFVLSLFLFMIWRSLYIGTIANNRFASLVAVGMASMLTFHVFVNVGMTIGVMPVTGLPLPFLSYGGSSLLTNCIALGLLLHIYAHRHEY</sequence>
<dbReference type="GO" id="GO:0005886">
    <property type="term" value="C:plasma membrane"/>
    <property type="evidence" value="ECO:0007669"/>
    <property type="project" value="TreeGrafter"/>
</dbReference>
<proteinExistence type="predicted"/>
<feature type="transmembrane region" description="Helical" evidence="6">
    <location>
        <begin position="6"/>
        <end position="24"/>
    </location>
</feature>
<evidence type="ECO:0000256" key="6">
    <source>
        <dbReference type="SAM" id="Phobius"/>
    </source>
</evidence>
<feature type="transmembrane region" description="Helical" evidence="6">
    <location>
        <begin position="125"/>
        <end position="146"/>
    </location>
</feature>
<dbReference type="EMBL" id="UINC01202182">
    <property type="protein sequence ID" value="SVE21862.1"/>
    <property type="molecule type" value="Genomic_DNA"/>
</dbReference>
<gene>
    <name evidence="7" type="ORF">METZ01_LOCUS474716</name>
</gene>
<dbReference type="GO" id="GO:0051301">
    <property type="term" value="P:cell division"/>
    <property type="evidence" value="ECO:0007669"/>
    <property type="project" value="InterPro"/>
</dbReference>
<keyword evidence="2 6" id="KW-0812">Transmembrane</keyword>
<accession>A0A383BPJ5</accession>
<evidence type="ECO:0000256" key="1">
    <source>
        <dbReference type="ARBA" id="ARBA00004141"/>
    </source>
</evidence>
<evidence type="ECO:0000256" key="3">
    <source>
        <dbReference type="ARBA" id="ARBA00022960"/>
    </source>
</evidence>
<feature type="transmembrane region" description="Helical" evidence="6">
    <location>
        <begin position="158"/>
        <end position="179"/>
    </location>
</feature>
<dbReference type="PROSITE" id="PS00428">
    <property type="entry name" value="FTSW_RODA_SPOVE"/>
    <property type="match status" value="1"/>
</dbReference>
<comment type="subcellular location">
    <subcellularLocation>
        <location evidence="1">Membrane</location>
        <topology evidence="1">Multi-pass membrane protein</topology>
    </subcellularLocation>
</comment>
<feature type="transmembrane region" description="Helical" evidence="6">
    <location>
        <begin position="31"/>
        <end position="53"/>
    </location>
</feature>
<keyword evidence="5 6" id="KW-0472">Membrane</keyword>
<dbReference type="InterPro" id="IPR001182">
    <property type="entry name" value="FtsW/RodA"/>
</dbReference>
<dbReference type="PANTHER" id="PTHR30474">
    <property type="entry name" value="CELL CYCLE PROTEIN"/>
    <property type="match status" value="1"/>
</dbReference>
<evidence type="ECO:0000313" key="7">
    <source>
        <dbReference type="EMBL" id="SVE21862.1"/>
    </source>
</evidence>
<dbReference type="NCBIfam" id="NF037961">
    <property type="entry name" value="RodA_shape"/>
    <property type="match status" value="1"/>
</dbReference>
<dbReference type="Pfam" id="PF01098">
    <property type="entry name" value="FTSW_RODA_SPOVE"/>
    <property type="match status" value="1"/>
</dbReference>
<reference evidence="7" key="1">
    <citation type="submission" date="2018-05" db="EMBL/GenBank/DDBJ databases">
        <authorList>
            <person name="Lanie J.A."/>
            <person name="Ng W.-L."/>
            <person name="Kazmierczak K.M."/>
            <person name="Andrzejewski T.M."/>
            <person name="Davidsen T.M."/>
            <person name="Wayne K.J."/>
            <person name="Tettelin H."/>
            <person name="Glass J.I."/>
            <person name="Rusch D."/>
            <person name="Podicherti R."/>
            <person name="Tsui H.-C.T."/>
            <person name="Winkler M.E."/>
        </authorList>
    </citation>
    <scope>NUCLEOTIDE SEQUENCE</scope>
</reference>
<dbReference type="AlphaFoldDB" id="A0A383BPJ5"/>
<evidence type="ECO:0000256" key="4">
    <source>
        <dbReference type="ARBA" id="ARBA00022989"/>
    </source>
</evidence>
<dbReference type="GO" id="GO:0008360">
    <property type="term" value="P:regulation of cell shape"/>
    <property type="evidence" value="ECO:0007669"/>
    <property type="project" value="UniProtKB-KW"/>
</dbReference>
<keyword evidence="4 6" id="KW-1133">Transmembrane helix</keyword>
<protein>
    <recommendedName>
        <fullName evidence="8">Rod shape-determining protein RodA</fullName>
    </recommendedName>
</protein>
<dbReference type="GO" id="GO:0032153">
    <property type="term" value="C:cell division site"/>
    <property type="evidence" value="ECO:0007669"/>
    <property type="project" value="TreeGrafter"/>
</dbReference>
<evidence type="ECO:0008006" key="8">
    <source>
        <dbReference type="Google" id="ProtNLM"/>
    </source>
</evidence>
<keyword evidence="3" id="KW-0133">Cell shape</keyword>
<organism evidence="7">
    <name type="scientific">marine metagenome</name>
    <dbReference type="NCBI Taxonomy" id="408172"/>
    <lineage>
        <taxon>unclassified sequences</taxon>
        <taxon>metagenomes</taxon>
        <taxon>ecological metagenomes</taxon>
    </lineage>
</organism>
<dbReference type="PANTHER" id="PTHR30474:SF1">
    <property type="entry name" value="PEPTIDOGLYCAN GLYCOSYLTRANSFERASE MRDB"/>
    <property type="match status" value="1"/>
</dbReference>
<name>A0A383BPJ5_9ZZZZ</name>
<feature type="non-terminal residue" evidence="7">
    <location>
        <position position="1"/>
    </location>
</feature>
<dbReference type="InterPro" id="IPR018365">
    <property type="entry name" value="Cell_cycle_FtsW-rel_CS"/>
</dbReference>
<evidence type="ECO:0000256" key="2">
    <source>
        <dbReference type="ARBA" id="ARBA00022692"/>
    </source>
</evidence>
<feature type="transmembrane region" description="Helical" evidence="6">
    <location>
        <begin position="191"/>
        <end position="214"/>
    </location>
</feature>